<evidence type="ECO:0000313" key="2">
    <source>
        <dbReference type="EMBL" id="PVH98895.1"/>
    </source>
</evidence>
<dbReference type="EMBL" id="KZ805404">
    <property type="protein sequence ID" value="PVH98895.1"/>
    <property type="molecule type" value="Genomic_DNA"/>
</dbReference>
<organism evidence="2 3">
    <name type="scientific">Periconia macrospinosa</name>
    <dbReference type="NCBI Taxonomy" id="97972"/>
    <lineage>
        <taxon>Eukaryota</taxon>
        <taxon>Fungi</taxon>
        <taxon>Dikarya</taxon>
        <taxon>Ascomycota</taxon>
        <taxon>Pezizomycotina</taxon>
        <taxon>Dothideomycetes</taxon>
        <taxon>Pleosporomycetidae</taxon>
        <taxon>Pleosporales</taxon>
        <taxon>Massarineae</taxon>
        <taxon>Periconiaceae</taxon>
        <taxon>Periconia</taxon>
    </lineage>
</organism>
<protein>
    <submittedName>
        <fullName evidence="2">Uncharacterized protein</fullName>
    </submittedName>
</protein>
<reference evidence="2 3" key="1">
    <citation type="journal article" date="2018" name="Sci. Rep.">
        <title>Comparative genomics provides insights into the lifestyle and reveals functional heterogeneity of dark septate endophytic fungi.</title>
        <authorList>
            <person name="Knapp D.G."/>
            <person name="Nemeth J.B."/>
            <person name="Barry K."/>
            <person name="Hainaut M."/>
            <person name="Henrissat B."/>
            <person name="Johnson J."/>
            <person name="Kuo A."/>
            <person name="Lim J.H.P."/>
            <person name="Lipzen A."/>
            <person name="Nolan M."/>
            <person name="Ohm R.A."/>
            <person name="Tamas L."/>
            <person name="Grigoriev I.V."/>
            <person name="Spatafora J.W."/>
            <person name="Nagy L.G."/>
            <person name="Kovacs G.M."/>
        </authorList>
    </citation>
    <scope>NUCLEOTIDE SEQUENCE [LARGE SCALE GENOMIC DNA]</scope>
    <source>
        <strain evidence="2 3">DSE2036</strain>
    </source>
</reference>
<gene>
    <name evidence="2" type="ORF">DM02DRAFT_656944</name>
</gene>
<evidence type="ECO:0000256" key="1">
    <source>
        <dbReference type="SAM" id="SignalP"/>
    </source>
</evidence>
<proteinExistence type="predicted"/>
<sequence length="183" mass="20988">MLIILSILLIPLIYYAVPRTVEYDQCGRTAEEARARGCVFESTGFTWLPKRCHDAQIEEEFLEFIKKNELNLYRDSNYTDIVSVEELPGGDGPGFFVRQKYHTTNCLFLVQKLHRAFASGKIVDGQIMPTLHTEHCVGQVLQPPGFREHDVPLSYTKFPYCGKLGGYHVDWKNGIEPLGWIDY</sequence>
<evidence type="ECO:0000313" key="3">
    <source>
        <dbReference type="Proteomes" id="UP000244855"/>
    </source>
</evidence>
<name>A0A2V1DLT7_9PLEO</name>
<dbReference type="OrthoDB" id="3501153at2759"/>
<dbReference type="PANTHER" id="PTHR35896:SF3">
    <property type="entry name" value="MAJOR FACILITATOR SUPERFAMILY TRANSPORTER"/>
    <property type="match status" value="1"/>
</dbReference>
<accession>A0A2V1DLT7</accession>
<dbReference type="AlphaFoldDB" id="A0A2V1DLT7"/>
<dbReference type="InterPro" id="IPR053008">
    <property type="entry name" value="Phomopsin_biosynth_assoc"/>
</dbReference>
<feature type="signal peptide" evidence="1">
    <location>
        <begin position="1"/>
        <end position="18"/>
    </location>
</feature>
<dbReference type="PANTHER" id="PTHR35896">
    <property type="entry name" value="IG-LIKE DOMAIN-CONTAINING PROTEIN"/>
    <property type="match status" value="1"/>
</dbReference>
<keyword evidence="3" id="KW-1185">Reference proteome</keyword>
<feature type="chain" id="PRO_5015852315" evidence="1">
    <location>
        <begin position="19"/>
        <end position="183"/>
    </location>
</feature>
<dbReference type="STRING" id="97972.A0A2V1DLT7"/>
<dbReference type="Proteomes" id="UP000244855">
    <property type="component" value="Unassembled WGS sequence"/>
</dbReference>
<keyword evidence="1" id="KW-0732">Signal</keyword>